<dbReference type="AlphaFoldDB" id="A0AAW2J2B2"/>
<reference evidence="2" key="2">
    <citation type="journal article" date="2024" name="Plant">
        <title>Genomic evolution and insights into agronomic trait innovations of Sesamum species.</title>
        <authorList>
            <person name="Miao H."/>
            <person name="Wang L."/>
            <person name="Qu L."/>
            <person name="Liu H."/>
            <person name="Sun Y."/>
            <person name="Le M."/>
            <person name="Wang Q."/>
            <person name="Wei S."/>
            <person name="Zheng Y."/>
            <person name="Lin W."/>
            <person name="Duan Y."/>
            <person name="Cao H."/>
            <person name="Xiong S."/>
            <person name="Wang X."/>
            <person name="Wei L."/>
            <person name="Li C."/>
            <person name="Ma Q."/>
            <person name="Ju M."/>
            <person name="Zhao R."/>
            <person name="Li G."/>
            <person name="Mu C."/>
            <person name="Tian Q."/>
            <person name="Mei H."/>
            <person name="Zhang T."/>
            <person name="Gao T."/>
            <person name="Zhang H."/>
        </authorList>
    </citation>
    <scope>NUCLEOTIDE SEQUENCE</scope>
    <source>
        <strain evidence="2">G01</strain>
    </source>
</reference>
<dbReference type="InterPro" id="IPR043502">
    <property type="entry name" value="DNA/RNA_pol_sf"/>
</dbReference>
<dbReference type="InterPro" id="IPR000477">
    <property type="entry name" value="RT_dom"/>
</dbReference>
<gene>
    <name evidence="2" type="ORF">Sangu_2663400</name>
</gene>
<organism evidence="2">
    <name type="scientific">Sesamum angustifolium</name>
    <dbReference type="NCBI Taxonomy" id="2727405"/>
    <lineage>
        <taxon>Eukaryota</taxon>
        <taxon>Viridiplantae</taxon>
        <taxon>Streptophyta</taxon>
        <taxon>Embryophyta</taxon>
        <taxon>Tracheophyta</taxon>
        <taxon>Spermatophyta</taxon>
        <taxon>Magnoliopsida</taxon>
        <taxon>eudicotyledons</taxon>
        <taxon>Gunneridae</taxon>
        <taxon>Pentapetalae</taxon>
        <taxon>asterids</taxon>
        <taxon>lamiids</taxon>
        <taxon>Lamiales</taxon>
        <taxon>Pedaliaceae</taxon>
        <taxon>Sesamum</taxon>
    </lineage>
</organism>
<name>A0AAW2J2B2_9LAMI</name>
<dbReference type="PANTHER" id="PTHR46890:SF48">
    <property type="entry name" value="RNA-DIRECTED DNA POLYMERASE"/>
    <property type="match status" value="1"/>
</dbReference>
<evidence type="ECO:0000313" key="2">
    <source>
        <dbReference type="EMBL" id="KAL0288313.1"/>
    </source>
</evidence>
<dbReference type="InterPro" id="IPR052343">
    <property type="entry name" value="Retrotransposon-Effector_Assoc"/>
</dbReference>
<dbReference type="SUPFAM" id="SSF56672">
    <property type="entry name" value="DNA/RNA polymerases"/>
    <property type="match status" value="1"/>
</dbReference>
<dbReference type="Pfam" id="PF00078">
    <property type="entry name" value="RVT_1"/>
    <property type="match status" value="1"/>
</dbReference>
<dbReference type="EMBL" id="JACGWK010001454">
    <property type="protein sequence ID" value="KAL0288313.1"/>
    <property type="molecule type" value="Genomic_DNA"/>
</dbReference>
<protein>
    <recommendedName>
        <fullName evidence="1">Reverse transcriptase domain-containing protein</fullName>
    </recommendedName>
</protein>
<feature type="domain" description="Reverse transcriptase" evidence="1">
    <location>
        <begin position="45"/>
        <end position="284"/>
    </location>
</feature>
<reference evidence="2" key="1">
    <citation type="submission" date="2020-06" db="EMBL/GenBank/DDBJ databases">
        <authorList>
            <person name="Li T."/>
            <person name="Hu X."/>
            <person name="Zhang T."/>
            <person name="Song X."/>
            <person name="Zhang H."/>
            <person name="Dai N."/>
            <person name="Sheng W."/>
            <person name="Hou X."/>
            <person name="Wei L."/>
        </authorList>
    </citation>
    <scope>NUCLEOTIDE SEQUENCE</scope>
    <source>
        <strain evidence="2">G01</strain>
        <tissue evidence="2">Leaf</tissue>
    </source>
</reference>
<dbReference type="PANTHER" id="PTHR46890">
    <property type="entry name" value="NON-LTR RETROLELEMENT REVERSE TRANSCRIPTASE-LIKE PROTEIN-RELATED"/>
    <property type="match status" value="1"/>
</dbReference>
<proteinExistence type="predicted"/>
<dbReference type="PROSITE" id="PS50878">
    <property type="entry name" value="RT_POL"/>
    <property type="match status" value="1"/>
</dbReference>
<comment type="caution">
    <text evidence="2">The sequence shown here is derived from an EMBL/GenBank/DDBJ whole genome shotgun (WGS) entry which is preliminary data.</text>
</comment>
<sequence length="320" mass="36400">MEEEIEDIVLSIVKDNVVGPDGFSSVFFQSYWDFINKYIQEAVKDFFCGTPMPRSSKATTFVLIPKVESPQTWNDFRLISLCNVTNKILSKLHYKKLSHSLPNLISPAQSGFITGRLISNNILMAQEIIHHLNLRYKNSNLVIKLDMSKAYDRVNSNFLLSIMQKMGFPPRFLTLIKHAVQNCSFIVLVNGETTDMYFQTKCEIKISHLSYVDDVILFTNCKEAGLVRQMNFMRNFEDQSGQQINQAKSAFIPGRKANRIANRIKNITGFSMKALPITYLGAPLYISEPPIGNTATYLMGVAYNSLRQCYHLCPSIFSNC</sequence>
<dbReference type="CDD" id="cd01650">
    <property type="entry name" value="RT_nLTR_like"/>
    <property type="match status" value="1"/>
</dbReference>
<accession>A0AAW2J2B2</accession>
<evidence type="ECO:0000259" key="1">
    <source>
        <dbReference type="PROSITE" id="PS50878"/>
    </source>
</evidence>